<comment type="caution">
    <text evidence="1">The sequence shown here is derived from an EMBL/GenBank/DDBJ whole genome shotgun (WGS) entry which is preliminary data.</text>
</comment>
<evidence type="ECO:0000313" key="2">
    <source>
        <dbReference type="Proteomes" id="UP001166784"/>
    </source>
</evidence>
<reference evidence="1" key="1">
    <citation type="submission" date="2022-03" db="EMBL/GenBank/DDBJ databases">
        <authorList>
            <person name="Santos J.D.N."/>
            <person name="Kallscheuer N."/>
            <person name="Jogler C."/>
            <person name="Lage O.M."/>
        </authorList>
    </citation>
    <scope>NUCLEOTIDE SEQUENCE</scope>
    <source>
        <strain evidence="1">M600PL45_2</strain>
    </source>
</reference>
<evidence type="ECO:0000313" key="1">
    <source>
        <dbReference type="EMBL" id="MCH6162530.1"/>
    </source>
</evidence>
<sequence length="84" mass="9521">MRSEDSLFVGGPLDGRVLPVLTGIDGRPPKRYEVPVPSPDEDGAATVHVYRLEPASYTRRLGIPRGWRYVHEPDARPRRGPFRR</sequence>
<proteinExistence type="predicted"/>
<dbReference type="RefSeq" id="WP_241061463.1">
    <property type="nucleotide sequence ID" value="NZ_JAKWJU010000002.1"/>
</dbReference>
<evidence type="ECO:0008006" key="3">
    <source>
        <dbReference type="Google" id="ProtNLM"/>
    </source>
</evidence>
<reference evidence="1" key="2">
    <citation type="journal article" date="2023" name="Int. J. Syst. Evol. Microbiol.">
        <title>Streptomyces marispadix sp. nov., isolated from marine beach sediment of the Northern Coast of Portugal.</title>
        <authorList>
            <person name="dos Santos J.D.N."/>
            <person name="Vitorino I.R."/>
            <person name="Kallscheuer N."/>
            <person name="Srivastava A."/>
            <person name="Krautwurst S."/>
            <person name="Marz M."/>
            <person name="Jogler C."/>
            <person name="Lobo Da Cunha A."/>
            <person name="Catita J."/>
            <person name="Goncalves H."/>
            <person name="Gonzalez I."/>
            <person name="Reyes F."/>
            <person name="Lage O.M."/>
        </authorList>
    </citation>
    <scope>NUCLEOTIDE SEQUENCE</scope>
    <source>
        <strain evidence="1">M600PL45_2</strain>
    </source>
</reference>
<dbReference type="Proteomes" id="UP001166784">
    <property type="component" value="Unassembled WGS sequence"/>
</dbReference>
<accession>A0ABS9T1Z4</accession>
<organism evidence="1 2">
    <name type="scientific">Streptomyces marispadix</name>
    <dbReference type="NCBI Taxonomy" id="2922868"/>
    <lineage>
        <taxon>Bacteria</taxon>
        <taxon>Bacillati</taxon>
        <taxon>Actinomycetota</taxon>
        <taxon>Actinomycetes</taxon>
        <taxon>Kitasatosporales</taxon>
        <taxon>Streptomycetaceae</taxon>
        <taxon>Streptomyces</taxon>
    </lineage>
</organism>
<protein>
    <recommendedName>
        <fullName evidence="3">Gamma-glutamylcyclotransferase AIG2-like domain-containing protein</fullName>
    </recommendedName>
</protein>
<gene>
    <name evidence="1" type="ORF">MMA15_19695</name>
</gene>
<keyword evidence="2" id="KW-1185">Reference proteome</keyword>
<dbReference type="EMBL" id="JAKWJU010000002">
    <property type="protein sequence ID" value="MCH6162530.1"/>
    <property type="molecule type" value="Genomic_DNA"/>
</dbReference>
<name>A0ABS9T1Z4_9ACTN</name>